<dbReference type="EMBL" id="KQ242536">
    <property type="protein sequence ID" value="KNC78216.1"/>
    <property type="molecule type" value="Genomic_DNA"/>
</dbReference>
<feature type="compositionally biased region" description="Acidic residues" evidence="1">
    <location>
        <begin position="90"/>
        <end position="99"/>
    </location>
</feature>
<dbReference type="GeneID" id="25909847"/>
<feature type="region of interest" description="Disordered" evidence="1">
    <location>
        <begin position="1"/>
        <end position="21"/>
    </location>
</feature>
<evidence type="ECO:0000313" key="2">
    <source>
        <dbReference type="EMBL" id="KNC78216.1"/>
    </source>
</evidence>
<name>A0A0L0FP10_9EUKA</name>
<gene>
    <name evidence="2" type="ORF">SARC_09343</name>
</gene>
<feature type="compositionally biased region" description="Polar residues" evidence="1">
    <location>
        <begin position="9"/>
        <end position="19"/>
    </location>
</feature>
<dbReference type="AlphaFoldDB" id="A0A0L0FP10"/>
<keyword evidence="3" id="KW-1185">Reference proteome</keyword>
<sequence>MDFFRDTMVNKQNSTSSMDTEPEMLSLLRNIEALLTVIAHNTQRSHDVLPESSVVNAADLSQNNASVERQDSEMDFQVMYLFSDVPEEPVAELEDDQEEDAPKANSCSDETPIVSDEEATVDLPIVKWSRVDTKSGLNVYHSDDRCKFLKNIKPQDLMIGKQPPSERKSCMLCNGIRVEGAGVDMQMEAVEPLMKLDTGSDEALIESDAESEAIVELPAVMWNRIETQNGLNVYHIDDRCKFLKNIKPEDVMTGKQAPTDRKMCMLCNGLKVEDKLPTKYEMTSITQTSFPISI</sequence>
<protein>
    <submittedName>
        <fullName evidence="2">Uncharacterized protein</fullName>
    </submittedName>
</protein>
<dbReference type="Proteomes" id="UP000054560">
    <property type="component" value="Unassembled WGS sequence"/>
</dbReference>
<proteinExistence type="predicted"/>
<reference evidence="2 3" key="1">
    <citation type="submission" date="2011-02" db="EMBL/GenBank/DDBJ databases">
        <title>The Genome Sequence of Sphaeroforma arctica JP610.</title>
        <authorList>
            <consortium name="The Broad Institute Genome Sequencing Platform"/>
            <person name="Russ C."/>
            <person name="Cuomo C."/>
            <person name="Young S.K."/>
            <person name="Zeng Q."/>
            <person name="Gargeya S."/>
            <person name="Alvarado L."/>
            <person name="Berlin A."/>
            <person name="Chapman S.B."/>
            <person name="Chen Z."/>
            <person name="Freedman E."/>
            <person name="Gellesch M."/>
            <person name="Goldberg J."/>
            <person name="Griggs A."/>
            <person name="Gujja S."/>
            <person name="Heilman E."/>
            <person name="Heiman D."/>
            <person name="Howarth C."/>
            <person name="Mehta T."/>
            <person name="Neiman D."/>
            <person name="Pearson M."/>
            <person name="Roberts A."/>
            <person name="Saif S."/>
            <person name="Shea T."/>
            <person name="Shenoy N."/>
            <person name="Sisk P."/>
            <person name="Stolte C."/>
            <person name="Sykes S."/>
            <person name="White J."/>
            <person name="Yandava C."/>
            <person name="Burger G."/>
            <person name="Gray M.W."/>
            <person name="Holland P.W.H."/>
            <person name="King N."/>
            <person name="Lang F.B.F."/>
            <person name="Roger A.J."/>
            <person name="Ruiz-Trillo I."/>
            <person name="Haas B."/>
            <person name="Nusbaum C."/>
            <person name="Birren B."/>
        </authorList>
    </citation>
    <scope>NUCLEOTIDE SEQUENCE [LARGE SCALE GENOMIC DNA]</scope>
    <source>
        <strain evidence="2 3">JP610</strain>
    </source>
</reference>
<evidence type="ECO:0000313" key="3">
    <source>
        <dbReference type="Proteomes" id="UP000054560"/>
    </source>
</evidence>
<dbReference type="RefSeq" id="XP_014152118.1">
    <property type="nucleotide sequence ID" value="XM_014296643.1"/>
</dbReference>
<evidence type="ECO:0000256" key="1">
    <source>
        <dbReference type="SAM" id="MobiDB-lite"/>
    </source>
</evidence>
<organism evidence="2 3">
    <name type="scientific">Sphaeroforma arctica JP610</name>
    <dbReference type="NCBI Taxonomy" id="667725"/>
    <lineage>
        <taxon>Eukaryota</taxon>
        <taxon>Ichthyosporea</taxon>
        <taxon>Ichthyophonida</taxon>
        <taxon>Sphaeroforma</taxon>
    </lineage>
</organism>
<feature type="region of interest" description="Disordered" evidence="1">
    <location>
        <begin position="90"/>
        <end position="111"/>
    </location>
</feature>
<accession>A0A0L0FP10</accession>